<keyword evidence="2" id="KW-1185">Reference proteome</keyword>
<proteinExistence type="predicted"/>
<evidence type="ECO:0000313" key="1">
    <source>
        <dbReference type="EMBL" id="PYD79435.1"/>
    </source>
</evidence>
<name>A0A318QK48_9PROT</name>
<dbReference type="RefSeq" id="WP_110568803.1">
    <property type="nucleotide sequence ID" value="NZ_CP137147.1"/>
</dbReference>
<reference evidence="1 2" key="1">
    <citation type="submission" date="2017-07" db="EMBL/GenBank/DDBJ databases">
        <title>A draft genome sequence of Komagataeibacter sucrofermentans LMG 18788.</title>
        <authorList>
            <person name="Skraban J."/>
            <person name="Cleenwerck I."/>
            <person name="Vandamme P."/>
            <person name="Trcek J."/>
        </authorList>
    </citation>
    <scope>NUCLEOTIDE SEQUENCE [LARGE SCALE GENOMIC DNA]</scope>
    <source>
        <strain evidence="1 2">LMG 18788</strain>
    </source>
</reference>
<accession>A0A318QK48</accession>
<comment type="caution">
    <text evidence="1">The sequence shown here is derived from an EMBL/GenBank/DDBJ whole genome shotgun (WGS) entry which is preliminary data.</text>
</comment>
<dbReference type="EMBL" id="NKUA01000007">
    <property type="protein sequence ID" value="PYD79435.1"/>
    <property type="molecule type" value="Genomic_DNA"/>
</dbReference>
<gene>
    <name evidence="1" type="ORF">CFR77_06755</name>
</gene>
<organism evidence="1 2">
    <name type="scientific">Komagataeibacter sucrofermentans</name>
    <dbReference type="NCBI Taxonomy" id="1053551"/>
    <lineage>
        <taxon>Bacteria</taxon>
        <taxon>Pseudomonadati</taxon>
        <taxon>Pseudomonadota</taxon>
        <taxon>Alphaproteobacteria</taxon>
        <taxon>Acetobacterales</taxon>
        <taxon>Acetobacteraceae</taxon>
        <taxon>Komagataeibacter</taxon>
    </lineage>
</organism>
<dbReference type="Proteomes" id="UP000247814">
    <property type="component" value="Unassembled WGS sequence"/>
</dbReference>
<dbReference type="OrthoDB" id="7266377at2"/>
<protein>
    <submittedName>
        <fullName evidence="1">Uncharacterized protein</fullName>
    </submittedName>
</protein>
<evidence type="ECO:0000313" key="2">
    <source>
        <dbReference type="Proteomes" id="UP000247814"/>
    </source>
</evidence>
<dbReference type="AlphaFoldDB" id="A0A318QK48"/>
<sequence length="160" mass="19366">MSYFERYRHLHIELFGRDENNLPLKWIRCYDTDKPGIYDDCFLIDWNGSIRAHAIWYEDNNLAIQQHTALSFTTHVDDLFLHMKKMHEQAQFFVFTNEYVLQHNLFRLEGTPPFAKEPGLDINHIVKFMQKKKKREEQETIENKARLSMMNFIHRITTLF</sequence>